<evidence type="ECO:0000313" key="2">
    <source>
        <dbReference type="EMBL" id="GAA5079989.1"/>
    </source>
</evidence>
<evidence type="ECO:0000313" key="3">
    <source>
        <dbReference type="Proteomes" id="UP001500124"/>
    </source>
</evidence>
<reference evidence="3" key="1">
    <citation type="journal article" date="2019" name="Int. J. Syst. Evol. Microbiol.">
        <title>The Global Catalogue of Microorganisms (GCM) 10K type strain sequencing project: providing services to taxonomists for standard genome sequencing and annotation.</title>
        <authorList>
            <consortium name="The Broad Institute Genomics Platform"/>
            <consortium name="The Broad Institute Genome Sequencing Center for Infectious Disease"/>
            <person name="Wu L."/>
            <person name="Ma J."/>
        </authorList>
    </citation>
    <scope>NUCLEOTIDE SEQUENCE [LARGE SCALE GENOMIC DNA]</scope>
    <source>
        <strain evidence="3">JCM 18410</strain>
    </source>
</reference>
<keyword evidence="3" id="KW-1185">Reference proteome</keyword>
<dbReference type="RefSeq" id="WP_345672315.1">
    <property type="nucleotide sequence ID" value="NZ_BAABKC010000135.1"/>
</dbReference>
<accession>A0ABP9LJR4</accession>
<evidence type="ECO:0000259" key="1">
    <source>
        <dbReference type="PROSITE" id="PS50801"/>
    </source>
</evidence>
<feature type="domain" description="STAS" evidence="1">
    <location>
        <begin position="10"/>
        <end position="111"/>
    </location>
</feature>
<organism evidence="2 3">
    <name type="scientific">Streptomyces similanensis</name>
    <dbReference type="NCBI Taxonomy" id="1274988"/>
    <lineage>
        <taxon>Bacteria</taxon>
        <taxon>Bacillati</taxon>
        <taxon>Actinomycetota</taxon>
        <taxon>Actinomycetes</taxon>
        <taxon>Kitasatosporales</taxon>
        <taxon>Streptomycetaceae</taxon>
        <taxon>Streptomyces</taxon>
    </lineage>
</organism>
<sequence>MTTLPGDAFLLTSALDDDGDARIRITGDLDWDTADELTTAAETFLAADPPPRRLRLDCAGMTLCDSLGLAALLMIHRGAAGTGTRLHLDNRPAALQRLLDVTGTAHLFTEP</sequence>
<dbReference type="InterPro" id="IPR058548">
    <property type="entry name" value="MlaB-like_STAS"/>
</dbReference>
<dbReference type="Proteomes" id="UP001500124">
    <property type="component" value="Unassembled WGS sequence"/>
</dbReference>
<proteinExistence type="predicted"/>
<gene>
    <name evidence="2" type="ORF">GCM10023336_72840</name>
</gene>
<protein>
    <submittedName>
        <fullName evidence="2">STAS domain-containing protein</fullName>
    </submittedName>
</protein>
<dbReference type="InterPro" id="IPR036513">
    <property type="entry name" value="STAS_dom_sf"/>
</dbReference>
<dbReference type="Gene3D" id="3.30.750.24">
    <property type="entry name" value="STAS domain"/>
    <property type="match status" value="1"/>
</dbReference>
<comment type="caution">
    <text evidence="2">The sequence shown here is derived from an EMBL/GenBank/DDBJ whole genome shotgun (WGS) entry which is preliminary data.</text>
</comment>
<dbReference type="Pfam" id="PF13466">
    <property type="entry name" value="STAS_2"/>
    <property type="match status" value="1"/>
</dbReference>
<dbReference type="PROSITE" id="PS50801">
    <property type="entry name" value="STAS"/>
    <property type="match status" value="1"/>
</dbReference>
<dbReference type="CDD" id="cd07043">
    <property type="entry name" value="STAS_anti-anti-sigma_factors"/>
    <property type="match status" value="1"/>
</dbReference>
<dbReference type="EMBL" id="BAABKC010000135">
    <property type="protein sequence ID" value="GAA5079989.1"/>
    <property type="molecule type" value="Genomic_DNA"/>
</dbReference>
<name>A0ABP9LJR4_9ACTN</name>
<dbReference type="InterPro" id="IPR002645">
    <property type="entry name" value="STAS_dom"/>
</dbReference>
<dbReference type="SUPFAM" id="SSF52091">
    <property type="entry name" value="SpoIIaa-like"/>
    <property type="match status" value="1"/>
</dbReference>